<dbReference type="AlphaFoldDB" id="A0AAP0PJY7"/>
<organism evidence="1 2">
    <name type="scientific">Stephania japonica</name>
    <dbReference type="NCBI Taxonomy" id="461633"/>
    <lineage>
        <taxon>Eukaryota</taxon>
        <taxon>Viridiplantae</taxon>
        <taxon>Streptophyta</taxon>
        <taxon>Embryophyta</taxon>
        <taxon>Tracheophyta</taxon>
        <taxon>Spermatophyta</taxon>
        <taxon>Magnoliopsida</taxon>
        <taxon>Ranunculales</taxon>
        <taxon>Menispermaceae</taxon>
        <taxon>Menispermoideae</taxon>
        <taxon>Cissampelideae</taxon>
        <taxon>Stephania</taxon>
    </lineage>
</organism>
<evidence type="ECO:0000313" key="1">
    <source>
        <dbReference type="EMBL" id="KAK9145419.1"/>
    </source>
</evidence>
<reference evidence="1 2" key="1">
    <citation type="submission" date="2024-01" db="EMBL/GenBank/DDBJ databases">
        <title>Genome assemblies of Stephania.</title>
        <authorList>
            <person name="Yang L."/>
        </authorList>
    </citation>
    <scope>NUCLEOTIDE SEQUENCE [LARGE SCALE GENOMIC DNA]</scope>
    <source>
        <strain evidence="1">QJT</strain>
        <tissue evidence="1">Leaf</tissue>
    </source>
</reference>
<sequence>MRPCHVTVDSLVTYWKLSPAASRHVSDLVFVRISMHAHDRAESSRGKGPCLGDFL</sequence>
<dbReference type="EMBL" id="JBBNAE010000002">
    <property type="protein sequence ID" value="KAK9145419.1"/>
    <property type="molecule type" value="Genomic_DNA"/>
</dbReference>
<evidence type="ECO:0000313" key="2">
    <source>
        <dbReference type="Proteomes" id="UP001417504"/>
    </source>
</evidence>
<proteinExistence type="predicted"/>
<keyword evidence="2" id="KW-1185">Reference proteome</keyword>
<accession>A0AAP0PJY7</accession>
<protein>
    <submittedName>
        <fullName evidence="1">Uncharacterized protein</fullName>
    </submittedName>
</protein>
<dbReference type="Proteomes" id="UP001417504">
    <property type="component" value="Unassembled WGS sequence"/>
</dbReference>
<comment type="caution">
    <text evidence="1">The sequence shown here is derived from an EMBL/GenBank/DDBJ whole genome shotgun (WGS) entry which is preliminary data.</text>
</comment>
<name>A0AAP0PJY7_9MAGN</name>
<gene>
    <name evidence="1" type="ORF">Sjap_005322</name>
</gene>